<dbReference type="SUPFAM" id="SSF54106">
    <property type="entry name" value="LysM domain"/>
    <property type="match status" value="1"/>
</dbReference>
<dbReference type="Gene3D" id="3.10.350.10">
    <property type="entry name" value="LysM domain"/>
    <property type="match status" value="1"/>
</dbReference>
<evidence type="ECO:0000256" key="1">
    <source>
        <dbReference type="SAM" id="SignalP"/>
    </source>
</evidence>
<dbReference type="Proteomes" id="UP000626244">
    <property type="component" value="Unassembled WGS sequence"/>
</dbReference>
<keyword evidence="4" id="KW-1185">Reference proteome</keyword>
<gene>
    <name evidence="3" type="ORF">GCM10007380_14710</name>
</gene>
<name>A0A8J3AKV2_9BACI</name>
<evidence type="ECO:0000313" key="3">
    <source>
        <dbReference type="EMBL" id="GGI12797.1"/>
    </source>
</evidence>
<dbReference type="PROSITE" id="PS51782">
    <property type="entry name" value="LYSM"/>
    <property type="match status" value="1"/>
</dbReference>
<reference evidence="4" key="1">
    <citation type="journal article" date="2019" name="Int. J. Syst. Evol. Microbiol.">
        <title>The Global Catalogue of Microorganisms (GCM) 10K type strain sequencing project: providing services to taxonomists for standard genome sequencing and annotation.</title>
        <authorList>
            <consortium name="The Broad Institute Genomics Platform"/>
            <consortium name="The Broad Institute Genome Sequencing Center for Infectious Disease"/>
            <person name="Wu L."/>
            <person name="Ma J."/>
        </authorList>
    </citation>
    <scope>NUCLEOTIDE SEQUENCE [LARGE SCALE GENOMIC DNA]</scope>
    <source>
        <strain evidence="4">CGMCC 1.14993</strain>
    </source>
</reference>
<dbReference type="EMBL" id="BMHB01000001">
    <property type="protein sequence ID" value="GGI12797.1"/>
    <property type="molecule type" value="Genomic_DNA"/>
</dbReference>
<feature type="domain" description="LysM" evidence="2">
    <location>
        <begin position="30"/>
        <end position="73"/>
    </location>
</feature>
<dbReference type="Pfam" id="PF01476">
    <property type="entry name" value="LysM"/>
    <property type="match status" value="1"/>
</dbReference>
<dbReference type="AlphaFoldDB" id="A0A8J3AKV2"/>
<dbReference type="RefSeq" id="WP_235821333.1">
    <property type="nucleotide sequence ID" value="NZ_BMHB01000001.1"/>
</dbReference>
<accession>A0A8J3AKV2</accession>
<evidence type="ECO:0000313" key="4">
    <source>
        <dbReference type="Proteomes" id="UP000626244"/>
    </source>
</evidence>
<dbReference type="InterPro" id="IPR036779">
    <property type="entry name" value="LysM_dom_sf"/>
</dbReference>
<sequence>MKRSLLKTAALTLGLTAMLGFNQTTHAATITYKIKKGDTLYSIAKKYQTTIAALKKLNRLKSDKIYAGKTLIISKDLNYDAMKVKVNLQTKTGFSFGLEEPGKYILLYNKNGYYFTRIEVLDANSKISDVKANSKLYLSSTGKVTEIKTDVGIPFYKNAYFFLHAHNAKFQQNIVVKRVDGKLVRFTIHFENKEASEGITPQMIEMLQTIKFN</sequence>
<comment type="caution">
    <text evidence="3">The sequence shown here is derived from an EMBL/GenBank/DDBJ whole genome shotgun (WGS) entry which is preliminary data.</text>
</comment>
<keyword evidence="1" id="KW-0732">Signal</keyword>
<proteinExistence type="predicted"/>
<organism evidence="3 4">
    <name type="scientific">Gottfriedia solisilvae</name>
    <dbReference type="NCBI Taxonomy" id="1516104"/>
    <lineage>
        <taxon>Bacteria</taxon>
        <taxon>Bacillati</taxon>
        <taxon>Bacillota</taxon>
        <taxon>Bacilli</taxon>
        <taxon>Bacillales</taxon>
        <taxon>Bacillaceae</taxon>
        <taxon>Gottfriedia</taxon>
    </lineage>
</organism>
<feature type="chain" id="PRO_5035210274" description="LysM domain-containing protein" evidence="1">
    <location>
        <begin position="28"/>
        <end position="213"/>
    </location>
</feature>
<dbReference type="PANTHER" id="PTHR33734">
    <property type="entry name" value="LYSM DOMAIN-CONTAINING GPI-ANCHORED PROTEIN 2"/>
    <property type="match status" value="1"/>
</dbReference>
<dbReference type="PANTHER" id="PTHR33734:SF22">
    <property type="entry name" value="MEMBRANE-BOUND LYTIC MUREIN TRANSGLYCOSYLASE D"/>
    <property type="match status" value="1"/>
</dbReference>
<protein>
    <recommendedName>
        <fullName evidence="2">LysM domain-containing protein</fullName>
    </recommendedName>
</protein>
<evidence type="ECO:0000259" key="2">
    <source>
        <dbReference type="PROSITE" id="PS51782"/>
    </source>
</evidence>
<dbReference type="InterPro" id="IPR018392">
    <property type="entry name" value="LysM"/>
</dbReference>
<feature type="signal peptide" evidence="1">
    <location>
        <begin position="1"/>
        <end position="27"/>
    </location>
</feature>
<dbReference type="SMART" id="SM00257">
    <property type="entry name" value="LysM"/>
    <property type="match status" value="1"/>
</dbReference>
<dbReference type="CDD" id="cd00118">
    <property type="entry name" value="LysM"/>
    <property type="match status" value="1"/>
</dbReference>